<keyword evidence="1" id="KW-0677">Repeat</keyword>
<dbReference type="InterPro" id="IPR002885">
    <property type="entry name" value="PPR_rpt"/>
</dbReference>
<evidence type="ECO:0000256" key="1">
    <source>
        <dbReference type="ARBA" id="ARBA00022737"/>
    </source>
</evidence>
<gene>
    <name evidence="3" type="ORF">PCOR1329_LOCUS78256</name>
</gene>
<dbReference type="NCBIfam" id="TIGR00756">
    <property type="entry name" value="PPR"/>
    <property type="match status" value="1"/>
</dbReference>
<accession>A0ABN9XMX2</accession>
<dbReference type="PANTHER" id="PTHR47447">
    <property type="entry name" value="OS03G0856100 PROTEIN"/>
    <property type="match status" value="1"/>
</dbReference>
<name>A0ABN9XMX2_9DINO</name>
<proteinExistence type="predicted"/>
<dbReference type="Proteomes" id="UP001189429">
    <property type="component" value="Unassembled WGS sequence"/>
</dbReference>
<sequence length="142" mass="15200">MPGAEALMQKMREVGGPPGRQRRPCWAVAFGELVGGHVRGGSAAKADEWLGAFADCVPTIRPSTACVNSVIGALCASGDVASAEAWVQKMPEIGIRVGEDTYSEIIGGCVRAGDMPRAISWFREMRRANVRPSAELNRLMLQ</sequence>
<dbReference type="InterPro" id="IPR011990">
    <property type="entry name" value="TPR-like_helical_dom_sf"/>
</dbReference>
<evidence type="ECO:0000256" key="2">
    <source>
        <dbReference type="PROSITE-ProRule" id="PRU00708"/>
    </source>
</evidence>
<evidence type="ECO:0008006" key="5">
    <source>
        <dbReference type="Google" id="ProtNLM"/>
    </source>
</evidence>
<feature type="non-terminal residue" evidence="3">
    <location>
        <position position="142"/>
    </location>
</feature>
<evidence type="ECO:0000313" key="4">
    <source>
        <dbReference type="Proteomes" id="UP001189429"/>
    </source>
</evidence>
<dbReference type="EMBL" id="CAUYUJ010020900">
    <property type="protein sequence ID" value="CAK0901244.1"/>
    <property type="molecule type" value="Genomic_DNA"/>
</dbReference>
<protein>
    <recommendedName>
        <fullName evidence="5">Pentatricopeptide repeat-containing protein</fullName>
    </recommendedName>
</protein>
<feature type="repeat" description="PPR" evidence="2">
    <location>
        <begin position="63"/>
        <end position="97"/>
    </location>
</feature>
<comment type="caution">
    <text evidence="3">The sequence shown here is derived from an EMBL/GenBank/DDBJ whole genome shotgun (WGS) entry which is preliminary data.</text>
</comment>
<feature type="repeat" description="PPR" evidence="2">
    <location>
        <begin position="98"/>
        <end position="132"/>
    </location>
</feature>
<dbReference type="Pfam" id="PF01535">
    <property type="entry name" value="PPR"/>
    <property type="match status" value="2"/>
</dbReference>
<dbReference type="PROSITE" id="PS51375">
    <property type="entry name" value="PPR"/>
    <property type="match status" value="2"/>
</dbReference>
<evidence type="ECO:0000313" key="3">
    <source>
        <dbReference type="EMBL" id="CAK0901244.1"/>
    </source>
</evidence>
<dbReference type="PANTHER" id="PTHR47447:SF28">
    <property type="entry name" value="PENTACOTRIPEPTIDE-REPEAT REGION OF PRORP DOMAIN-CONTAINING PROTEIN"/>
    <property type="match status" value="1"/>
</dbReference>
<reference evidence="3" key="1">
    <citation type="submission" date="2023-10" db="EMBL/GenBank/DDBJ databases">
        <authorList>
            <person name="Chen Y."/>
            <person name="Shah S."/>
            <person name="Dougan E. K."/>
            <person name="Thang M."/>
            <person name="Chan C."/>
        </authorList>
    </citation>
    <scope>NUCLEOTIDE SEQUENCE [LARGE SCALE GENOMIC DNA]</scope>
</reference>
<keyword evidence="4" id="KW-1185">Reference proteome</keyword>
<organism evidence="3 4">
    <name type="scientific">Prorocentrum cordatum</name>
    <dbReference type="NCBI Taxonomy" id="2364126"/>
    <lineage>
        <taxon>Eukaryota</taxon>
        <taxon>Sar</taxon>
        <taxon>Alveolata</taxon>
        <taxon>Dinophyceae</taxon>
        <taxon>Prorocentrales</taxon>
        <taxon>Prorocentraceae</taxon>
        <taxon>Prorocentrum</taxon>
    </lineage>
</organism>
<dbReference type="Gene3D" id="1.25.40.10">
    <property type="entry name" value="Tetratricopeptide repeat domain"/>
    <property type="match status" value="1"/>
</dbReference>